<feature type="chain" id="PRO_5047448396" description="LppX_LprAFG lipoprotein" evidence="1">
    <location>
        <begin position="24"/>
        <end position="254"/>
    </location>
</feature>
<comment type="caution">
    <text evidence="2">The sequence shown here is derived from an EMBL/GenBank/DDBJ whole genome shotgun (WGS) entry which is preliminary data.</text>
</comment>
<evidence type="ECO:0008006" key="4">
    <source>
        <dbReference type="Google" id="ProtNLM"/>
    </source>
</evidence>
<evidence type="ECO:0000313" key="3">
    <source>
        <dbReference type="Proteomes" id="UP001519654"/>
    </source>
</evidence>
<protein>
    <recommendedName>
        <fullName evidence="4">LppX_LprAFG lipoprotein</fullName>
    </recommendedName>
</protein>
<evidence type="ECO:0000313" key="2">
    <source>
        <dbReference type="EMBL" id="MBU2665474.1"/>
    </source>
</evidence>
<dbReference type="Proteomes" id="UP001519654">
    <property type="component" value="Unassembled WGS sequence"/>
</dbReference>
<reference evidence="2 3" key="1">
    <citation type="submission" date="2021-06" db="EMBL/GenBank/DDBJ databases">
        <title>Actinoplanes lichenicola sp. nov., and Actinoplanes ovalisporus sp. nov., isolated from lichen in Thailand.</title>
        <authorList>
            <person name="Saeng-In P."/>
            <person name="Kanchanasin P."/>
            <person name="Yuki M."/>
            <person name="Kudo T."/>
            <person name="Ohkuma M."/>
            <person name="Phongsopitanun W."/>
            <person name="Tanasupawat S."/>
        </authorList>
    </citation>
    <scope>NUCLEOTIDE SEQUENCE [LARGE SCALE GENOMIC DNA]</scope>
    <source>
        <strain evidence="2 3">NBRC 110975</strain>
    </source>
</reference>
<evidence type="ECO:0000256" key="1">
    <source>
        <dbReference type="SAM" id="SignalP"/>
    </source>
</evidence>
<organism evidence="2 3">
    <name type="scientific">Paractinoplanes bogorensis</name>
    <dbReference type="NCBI Taxonomy" id="1610840"/>
    <lineage>
        <taxon>Bacteria</taxon>
        <taxon>Bacillati</taxon>
        <taxon>Actinomycetota</taxon>
        <taxon>Actinomycetes</taxon>
        <taxon>Micromonosporales</taxon>
        <taxon>Micromonosporaceae</taxon>
        <taxon>Paractinoplanes</taxon>
    </lineage>
</organism>
<name>A0ABS5YPU4_9ACTN</name>
<keyword evidence="1" id="KW-0732">Signal</keyword>
<feature type="signal peptide" evidence="1">
    <location>
        <begin position="1"/>
        <end position="23"/>
    </location>
</feature>
<dbReference type="PROSITE" id="PS51257">
    <property type="entry name" value="PROKAR_LIPOPROTEIN"/>
    <property type="match status" value="1"/>
</dbReference>
<accession>A0ABS5YPU4</accession>
<dbReference type="EMBL" id="JAHKKG010000005">
    <property type="protein sequence ID" value="MBU2665474.1"/>
    <property type="molecule type" value="Genomic_DNA"/>
</dbReference>
<proteinExistence type="predicted"/>
<dbReference type="Gene3D" id="2.50.20.20">
    <property type="match status" value="1"/>
</dbReference>
<dbReference type="RefSeq" id="WP_215788668.1">
    <property type="nucleotide sequence ID" value="NZ_JAHKKG010000005.1"/>
</dbReference>
<sequence length="254" mass="27088">MKRFGPALLAVALLAGCGVPAVAVRAVPAGGGGSAAPKATTPAETPAIEVFQAALRKTHNATYKYSVSSALPDKYGKVSGTGVFDLKSKKLKLDLKYSGGTYPHDLEAVMIGKDAWHKSEYSSRWVHLDMSRLKEYAPEKMDMTDPVGLATFTKALKTVRKTGPLSYAGTFDPNPADSEEFLPLGAPSIRVFSIMGPDSKFTATTDANGFVTVVNATVIADETVKMTTKFSAHGKPSGIKKPSRTVEAADFYYE</sequence>
<keyword evidence="3" id="KW-1185">Reference proteome</keyword>
<gene>
    <name evidence="2" type="ORF">KOI35_18360</name>
</gene>